<feature type="transmembrane region" description="Helical" evidence="10">
    <location>
        <begin position="280"/>
        <end position="302"/>
    </location>
</feature>
<comment type="domain">
    <text evidence="8">The C-terminus contains a calmodulin-binding domain, which binds calmodulin in a calcium-dependent fashion.</text>
</comment>
<gene>
    <name evidence="12" type="primary">LOC120257253</name>
    <name evidence="8" type="synonym">MLO</name>
</gene>
<dbReference type="AlphaFoldDB" id="A0AB40B0D3"/>
<feature type="compositionally biased region" description="Polar residues" evidence="9">
    <location>
        <begin position="504"/>
        <end position="513"/>
    </location>
</feature>
<evidence type="ECO:0000313" key="11">
    <source>
        <dbReference type="Proteomes" id="UP001515500"/>
    </source>
</evidence>
<dbReference type="PANTHER" id="PTHR31942:SF54">
    <property type="entry name" value="MLO-LIKE PROTEIN 13"/>
    <property type="match status" value="1"/>
</dbReference>
<keyword evidence="8" id="KW-0112">Calmodulin-binding</keyword>
<feature type="transmembrane region" description="Helical" evidence="10">
    <location>
        <begin position="402"/>
        <end position="423"/>
    </location>
</feature>
<evidence type="ECO:0000256" key="5">
    <source>
        <dbReference type="ARBA" id="ARBA00022989"/>
    </source>
</evidence>
<proteinExistence type="inferred from homology"/>
<reference evidence="12" key="1">
    <citation type="submission" date="2025-08" db="UniProtKB">
        <authorList>
            <consortium name="RefSeq"/>
        </authorList>
    </citation>
    <scope>IDENTIFICATION</scope>
</reference>
<sequence>MAVVPSSEMLDTLKYTPTWVVATVCTIIVLISLCAERGLHYLGEFLKHRRLDALFEALQKLKEELMLLGFISLMLTVFQGLISNICVPPRAVSIMLPCKIEKGFDTEQETHHGEHFSLGNTLNKRRLLSEGSGSSLCLSKGKVPLLSLESLHHLHIFIFVLAVVHVVFCATTMVLGGAKIRRWKHWEEAIKKENSKQEDVTTNKNLNAPAENEFVKERAMGFWRKSVVISGMMSFFKQFYASVTKSDYKALRSGFIMKHCSSNPNFDFHRYMMRALEDDFKIVVGISWYLWLFVVLFLLLNVNGWHTYFWLSFLPLILLLAVGAKLEYIITKLAQGAADKEAQRVKPSDHHFWFRRPGIVLYLIHFILFQNSFEMAFFFWIWSTYGFNSCIMEKLNYIIPRLVIGVLIQVLCSYSTLPLYAIVTQMGDMFKQAIFAAQLRTTLHGWAEDVRKRKRSGKGSFLGGKNGPSVPGAESQLQKTDSGASGSSHAEKKLPSLAGLVASATKNPETPPV</sequence>
<keyword evidence="11" id="KW-1185">Reference proteome</keyword>
<evidence type="ECO:0000256" key="1">
    <source>
        <dbReference type="ARBA" id="ARBA00004141"/>
    </source>
</evidence>
<name>A0AB40B0D3_DIOCR</name>
<feature type="compositionally biased region" description="Polar residues" evidence="9">
    <location>
        <begin position="475"/>
        <end position="488"/>
    </location>
</feature>
<evidence type="ECO:0000256" key="10">
    <source>
        <dbReference type="SAM" id="Phobius"/>
    </source>
</evidence>
<evidence type="ECO:0000256" key="6">
    <source>
        <dbReference type="ARBA" id="ARBA00023136"/>
    </source>
</evidence>
<organism evidence="11 12">
    <name type="scientific">Dioscorea cayennensis subsp. rotundata</name>
    <name type="common">White Guinea yam</name>
    <name type="synonym">Dioscorea rotundata</name>
    <dbReference type="NCBI Taxonomy" id="55577"/>
    <lineage>
        <taxon>Eukaryota</taxon>
        <taxon>Viridiplantae</taxon>
        <taxon>Streptophyta</taxon>
        <taxon>Embryophyta</taxon>
        <taxon>Tracheophyta</taxon>
        <taxon>Spermatophyta</taxon>
        <taxon>Magnoliopsida</taxon>
        <taxon>Liliopsida</taxon>
        <taxon>Dioscoreales</taxon>
        <taxon>Dioscoreaceae</taxon>
        <taxon>Dioscorea</taxon>
    </lineage>
</organism>
<dbReference type="Pfam" id="PF03094">
    <property type="entry name" value="Mlo"/>
    <property type="match status" value="1"/>
</dbReference>
<dbReference type="Proteomes" id="UP001515500">
    <property type="component" value="Chromosome 3"/>
</dbReference>
<evidence type="ECO:0000256" key="8">
    <source>
        <dbReference type="RuleBase" id="RU280816"/>
    </source>
</evidence>
<evidence type="ECO:0000256" key="2">
    <source>
        <dbReference type="ARBA" id="ARBA00006574"/>
    </source>
</evidence>
<keyword evidence="5 8" id="KW-1133">Transmembrane helix</keyword>
<keyword evidence="7 8" id="KW-0568">Pathogenesis-related protein</keyword>
<dbReference type="PANTHER" id="PTHR31942">
    <property type="entry name" value="MLO-LIKE PROTEIN 1"/>
    <property type="match status" value="1"/>
</dbReference>
<feature type="transmembrane region" description="Helical" evidence="10">
    <location>
        <begin position="64"/>
        <end position="82"/>
    </location>
</feature>
<feature type="transmembrane region" description="Helical" evidence="10">
    <location>
        <begin position="359"/>
        <end position="382"/>
    </location>
</feature>
<feature type="transmembrane region" description="Helical" evidence="10">
    <location>
        <begin position="154"/>
        <end position="175"/>
    </location>
</feature>
<comment type="function">
    <text evidence="8">May be involved in modulation of pathogen defense and leaf cell death.</text>
</comment>
<keyword evidence="4 8" id="KW-0611">Plant defense</keyword>
<keyword evidence="6 8" id="KW-0472">Membrane</keyword>
<protein>
    <recommendedName>
        <fullName evidence="8">MLO-like protein</fullName>
    </recommendedName>
</protein>
<evidence type="ECO:0000313" key="12">
    <source>
        <dbReference type="RefSeq" id="XP_039120725.1"/>
    </source>
</evidence>
<dbReference type="GO" id="GO:0005516">
    <property type="term" value="F:calmodulin binding"/>
    <property type="evidence" value="ECO:0007669"/>
    <property type="project" value="UniProtKB-KW"/>
</dbReference>
<comment type="similarity">
    <text evidence="2 8">Belongs to the MLO family.</text>
</comment>
<dbReference type="RefSeq" id="XP_039120725.1">
    <property type="nucleotide sequence ID" value="XM_039264791.1"/>
</dbReference>
<dbReference type="InterPro" id="IPR004326">
    <property type="entry name" value="Mlo"/>
</dbReference>
<dbReference type="GeneID" id="120257253"/>
<dbReference type="GO" id="GO:0006952">
    <property type="term" value="P:defense response"/>
    <property type="evidence" value="ECO:0007669"/>
    <property type="project" value="UniProtKB-KW"/>
</dbReference>
<keyword evidence="3 8" id="KW-0812">Transmembrane</keyword>
<feature type="transmembrane region" description="Helical" evidence="10">
    <location>
        <begin position="20"/>
        <end position="43"/>
    </location>
</feature>
<feature type="transmembrane region" description="Helical" evidence="10">
    <location>
        <begin position="308"/>
        <end position="326"/>
    </location>
</feature>
<evidence type="ECO:0000256" key="4">
    <source>
        <dbReference type="ARBA" id="ARBA00022821"/>
    </source>
</evidence>
<comment type="subcellular location">
    <subcellularLocation>
        <location evidence="1 8">Membrane</location>
        <topology evidence="1 8">Multi-pass membrane protein</topology>
    </subcellularLocation>
</comment>
<evidence type="ECO:0000256" key="3">
    <source>
        <dbReference type="ARBA" id="ARBA00022692"/>
    </source>
</evidence>
<feature type="region of interest" description="Disordered" evidence="9">
    <location>
        <begin position="454"/>
        <end position="513"/>
    </location>
</feature>
<evidence type="ECO:0000256" key="9">
    <source>
        <dbReference type="SAM" id="MobiDB-lite"/>
    </source>
</evidence>
<accession>A0AB40B0D3</accession>
<dbReference type="GO" id="GO:0016020">
    <property type="term" value="C:membrane"/>
    <property type="evidence" value="ECO:0007669"/>
    <property type="project" value="UniProtKB-SubCell"/>
</dbReference>
<evidence type="ECO:0000256" key="7">
    <source>
        <dbReference type="ARBA" id="ARBA00023265"/>
    </source>
</evidence>